<evidence type="ECO:0000313" key="2">
    <source>
        <dbReference type="EMBL" id="VDN13629.1"/>
    </source>
</evidence>
<dbReference type="PANTHER" id="PTHR47219">
    <property type="entry name" value="RAB GTPASE-ACTIVATING PROTEIN 1-LIKE"/>
    <property type="match status" value="1"/>
</dbReference>
<dbReference type="EMBL" id="UYRU01056916">
    <property type="protein sequence ID" value="VDN13629.1"/>
    <property type="molecule type" value="Genomic_DNA"/>
</dbReference>
<protein>
    <recommendedName>
        <fullName evidence="1">Rab-GAP TBC domain-containing protein</fullName>
    </recommendedName>
</protein>
<sequence>MLNYAFDTSTDIRQIDLDINRTFRSTTFFREAFGPRQQALFNILSAYSVYNSEVGYCQVTVPNRNFAILHPMLASVGFESDRSR</sequence>
<dbReference type="GO" id="GO:0031267">
    <property type="term" value="F:small GTPase binding"/>
    <property type="evidence" value="ECO:0007669"/>
    <property type="project" value="TreeGrafter"/>
</dbReference>
<gene>
    <name evidence="2" type="ORF">DILT_LOCUS9460</name>
</gene>
<dbReference type="Proteomes" id="UP000281553">
    <property type="component" value="Unassembled WGS sequence"/>
</dbReference>
<dbReference type="InterPro" id="IPR000195">
    <property type="entry name" value="Rab-GAP-TBC_dom"/>
</dbReference>
<dbReference type="AlphaFoldDB" id="A0A3P7NY52"/>
<proteinExistence type="predicted"/>
<accession>A0A3P7NY52</accession>
<dbReference type="SUPFAM" id="SSF47923">
    <property type="entry name" value="Ypt/Rab-GAP domain of gyp1p"/>
    <property type="match status" value="1"/>
</dbReference>
<dbReference type="GO" id="GO:0005096">
    <property type="term" value="F:GTPase activator activity"/>
    <property type="evidence" value="ECO:0007669"/>
    <property type="project" value="TreeGrafter"/>
</dbReference>
<evidence type="ECO:0000313" key="3">
    <source>
        <dbReference type="Proteomes" id="UP000281553"/>
    </source>
</evidence>
<dbReference type="InterPro" id="IPR035969">
    <property type="entry name" value="Rab-GAP_TBC_sf"/>
</dbReference>
<dbReference type="PROSITE" id="PS50086">
    <property type="entry name" value="TBC_RABGAP"/>
    <property type="match status" value="1"/>
</dbReference>
<dbReference type="Gene3D" id="1.10.8.270">
    <property type="entry name" value="putative rabgap domain of human tbc1 domain family member 14 like domains"/>
    <property type="match status" value="1"/>
</dbReference>
<reference evidence="2 3" key="1">
    <citation type="submission" date="2018-11" db="EMBL/GenBank/DDBJ databases">
        <authorList>
            <consortium name="Pathogen Informatics"/>
        </authorList>
    </citation>
    <scope>NUCLEOTIDE SEQUENCE [LARGE SCALE GENOMIC DNA]</scope>
</reference>
<dbReference type="InterPro" id="IPR050302">
    <property type="entry name" value="Rab_GAP_TBC_domain"/>
</dbReference>
<dbReference type="PANTHER" id="PTHR47219:SF25">
    <property type="entry name" value="RAB-GAP TBC DOMAIN-CONTAINING PROTEIN"/>
    <property type="match status" value="1"/>
</dbReference>
<feature type="domain" description="Rab-GAP TBC" evidence="1">
    <location>
        <begin position="1"/>
        <end position="84"/>
    </location>
</feature>
<name>A0A3P7NY52_DIBLA</name>
<keyword evidence="3" id="KW-1185">Reference proteome</keyword>
<evidence type="ECO:0000259" key="1">
    <source>
        <dbReference type="PROSITE" id="PS50086"/>
    </source>
</evidence>
<dbReference type="Pfam" id="PF00566">
    <property type="entry name" value="RabGAP-TBC"/>
    <property type="match status" value="1"/>
</dbReference>
<organism evidence="2 3">
    <name type="scientific">Dibothriocephalus latus</name>
    <name type="common">Fish tapeworm</name>
    <name type="synonym">Diphyllobothrium latum</name>
    <dbReference type="NCBI Taxonomy" id="60516"/>
    <lineage>
        <taxon>Eukaryota</taxon>
        <taxon>Metazoa</taxon>
        <taxon>Spiralia</taxon>
        <taxon>Lophotrochozoa</taxon>
        <taxon>Platyhelminthes</taxon>
        <taxon>Cestoda</taxon>
        <taxon>Eucestoda</taxon>
        <taxon>Diphyllobothriidea</taxon>
        <taxon>Diphyllobothriidae</taxon>
        <taxon>Dibothriocephalus</taxon>
    </lineage>
</organism>
<dbReference type="OrthoDB" id="294251at2759"/>